<evidence type="ECO:0000256" key="2">
    <source>
        <dbReference type="ARBA" id="ARBA00022679"/>
    </source>
</evidence>
<reference evidence="5" key="1">
    <citation type="journal article" date="2019" name="Int. J. Syst. Evol. Microbiol.">
        <title>The Global Catalogue of Microorganisms (GCM) 10K type strain sequencing project: providing services to taxonomists for standard genome sequencing and annotation.</title>
        <authorList>
            <consortium name="The Broad Institute Genomics Platform"/>
            <consortium name="The Broad Institute Genome Sequencing Center for Infectious Disease"/>
            <person name="Wu L."/>
            <person name="Ma J."/>
        </authorList>
    </citation>
    <scope>NUCLEOTIDE SEQUENCE [LARGE SCALE GENOMIC DNA]</scope>
    <source>
        <strain evidence="5">CGMCC 4.7152</strain>
    </source>
</reference>
<proteinExistence type="inferred from homology"/>
<comment type="similarity">
    <text evidence="1">Belongs to the sulfotransferase 1 family.</text>
</comment>
<evidence type="ECO:0000313" key="4">
    <source>
        <dbReference type="EMBL" id="MFC5002444.1"/>
    </source>
</evidence>
<evidence type="ECO:0000256" key="1">
    <source>
        <dbReference type="ARBA" id="ARBA00005771"/>
    </source>
</evidence>
<gene>
    <name evidence="4" type="ORF">ACFPIJ_31995</name>
</gene>
<comment type="caution">
    <text evidence="4">The sequence shown here is derived from an EMBL/GenBank/DDBJ whole genome shotgun (WGS) entry which is preliminary data.</text>
</comment>
<sequence>MVNAAPAVYRCGLTDSSRWREFQLRPDDIVISVPSKCGTTWMQMICALLVFQTPDLPAPLTTVSPWLDMFLRPIADVTRTLDAQQHRRFIKTHTPLDGLPQVPGVAYVVVGRDPRDVAVSMAYHRPNLDDKVIHRLLASGDQAPTGPPTTPVRPASTRERVLRWIDDPRPATENLDSLRTVVHHLGQAWELRNEPAVILLHHADLSRDLAGEMRRLADRLGIRVPRNRWPALVEAATFTSMRAKAHQLAPDERLGLFINNSAFFRSGKPGQWREVLNDADLAAYDSLIRSLADPDFVDWAEDGTHSS</sequence>
<dbReference type="Pfam" id="PF00685">
    <property type="entry name" value="Sulfotransfer_1"/>
    <property type="match status" value="1"/>
</dbReference>
<organism evidence="4 5">
    <name type="scientific">Dactylosporangium cerinum</name>
    <dbReference type="NCBI Taxonomy" id="1434730"/>
    <lineage>
        <taxon>Bacteria</taxon>
        <taxon>Bacillati</taxon>
        <taxon>Actinomycetota</taxon>
        <taxon>Actinomycetes</taxon>
        <taxon>Micromonosporales</taxon>
        <taxon>Micromonosporaceae</taxon>
        <taxon>Dactylosporangium</taxon>
    </lineage>
</organism>
<protein>
    <submittedName>
        <fullName evidence="4">Sulfotransferase domain-containing protein</fullName>
    </submittedName>
</protein>
<dbReference type="RefSeq" id="WP_380120491.1">
    <property type="nucleotide sequence ID" value="NZ_JBHSIU010000041.1"/>
</dbReference>
<dbReference type="EMBL" id="JBHSIU010000041">
    <property type="protein sequence ID" value="MFC5002444.1"/>
    <property type="molecule type" value="Genomic_DNA"/>
</dbReference>
<feature type="domain" description="Sulfotransferase" evidence="3">
    <location>
        <begin position="26"/>
        <end position="290"/>
    </location>
</feature>
<evidence type="ECO:0000259" key="3">
    <source>
        <dbReference type="Pfam" id="PF00685"/>
    </source>
</evidence>
<keyword evidence="5" id="KW-1185">Reference proteome</keyword>
<dbReference type="Gene3D" id="3.40.50.300">
    <property type="entry name" value="P-loop containing nucleotide triphosphate hydrolases"/>
    <property type="match status" value="1"/>
</dbReference>
<dbReference type="SUPFAM" id="SSF52540">
    <property type="entry name" value="P-loop containing nucleoside triphosphate hydrolases"/>
    <property type="match status" value="1"/>
</dbReference>
<dbReference type="Proteomes" id="UP001595912">
    <property type="component" value="Unassembled WGS sequence"/>
</dbReference>
<name>A0ABV9W305_9ACTN</name>
<keyword evidence="2" id="KW-0808">Transferase</keyword>
<evidence type="ECO:0000313" key="5">
    <source>
        <dbReference type="Proteomes" id="UP001595912"/>
    </source>
</evidence>
<dbReference type="InterPro" id="IPR027417">
    <property type="entry name" value="P-loop_NTPase"/>
</dbReference>
<accession>A0ABV9W305</accession>
<dbReference type="InterPro" id="IPR000863">
    <property type="entry name" value="Sulfotransferase_dom"/>
</dbReference>
<dbReference type="PANTHER" id="PTHR11783">
    <property type="entry name" value="SULFOTRANSFERASE SULT"/>
    <property type="match status" value="1"/>
</dbReference>